<dbReference type="Pfam" id="PF04443">
    <property type="entry name" value="LuxE"/>
    <property type="match status" value="1"/>
</dbReference>
<evidence type="ECO:0000259" key="1">
    <source>
        <dbReference type="Pfam" id="PF04443"/>
    </source>
</evidence>
<protein>
    <submittedName>
        <fullName evidence="2">Acyl-protein synthetase</fullName>
    </submittedName>
</protein>
<gene>
    <name evidence="2" type="ORF">KPL37_02660</name>
</gene>
<proteinExistence type="predicted"/>
<sequence>MEIEGLIDELVLGEQFNLNQKEKERLLLKTILPQLELNKANVNINAMYNKLGLDINKIKTLEKVPYIPVNMFKCFELRVCNIEQVVRVLQSSATTTGIPSKIYLDKKTSIRQTQGLISTLSSFIGNTRRPMLIVDNEDSNKKGDSITARGAAIRGVSTFSSKNFYIMNKEKEELKLNIDKLRDFERKYKEEEVLVYGFTYILWSKFLKVLKQDGIKLDIPKLRLLHSGGWKKLTYEKVEKKVFSETASEIFNTSVDNIIDFYGMVEQAGVVFIDCKYGNKHVPNFAEIIIRDVQTLEEVKFGGTGFIEVMSILGTSYPSQAILTEDIGEFIGIDDCPCGRHGKYFRFKSRVDKAEIRGCGDTFAEREVGR</sequence>
<dbReference type="InterPro" id="IPR007534">
    <property type="entry name" value="LuxE"/>
</dbReference>
<dbReference type="EMBL" id="JAHLDV010000003">
    <property type="protein sequence ID" value="MBU3158676.1"/>
    <property type="molecule type" value="Genomic_DNA"/>
</dbReference>
<keyword evidence="3" id="KW-1185">Reference proteome</keyword>
<name>A0ABS6BP46_9CLOT</name>
<evidence type="ECO:0000313" key="3">
    <source>
        <dbReference type="Proteomes" id="UP000776252"/>
    </source>
</evidence>
<reference evidence="2 3" key="1">
    <citation type="submission" date="2021-06" db="EMBL/GenBank/DDBJ databases">
        <title>Clostridia strains as spoilage organisms.</title>
        <authorList>
            <person name="Wambui J."/>
            <person name="Stephan R."/>
            <person name="Stevens M.J.A."/>
        </authorList>
    </citation>
    <scope>NUCLEOTIDE SEQUENCE [LARGE SCALE GENOMIC DNA]</scope>
    <source>
        <strain evidence="2 3">DSM 14204</strain>
    </source>
</reference>
<comment type="caution">
    <text evidence="2">The sequence shown here is derived from an EMBL/GenBank/DDBJ whole genome shotgun (WGS) entry which is preliminary data.</text>
</comment>
<dbReference type="RefSeq" id="WP_216145879.1">
    <property type="nucleotide sequence ID" value="NZ_JAHLDV010000003.1"/>
</dbReference>
<feature type="domain" description="Acyl-protein synthetase LuxE" evidence="1">
    <location>
        <begin position="7"/>
        <end position="365"/>
    </location>
</feature>
<organism evidence="2 3">
    <name type="scientific">Clostridium frigoris</name>
    <dbReference type="NCBI Taxonomy" id="205327"/>
    <lineage>
        <taxon>Bacteria</taxon>
        <taxon>Bacillati</taxon>
        <taxon>Bacillota</taxon>
        <taxon>Clostridia</taxon>
        <taxon>Eubacteriales</taxon>
        <taxon>Clostridiaceae</taxon>
        <taxon>Clostridium</taxon>
    </lineage>
</organism>
<evidence type="ECO:0000313" key="2">
    <source>
        <dbReference type="EMBL" id="MBU3158676.1"/>
    </source>
</evidence>
<accession>A0ABS6BP46</accession>
<dbReference type="Proteomes" id="UP000776252">
    <property type="component" value="Unassembled WGS sequence"/>
</dbReference>